<feature type="transmembrane region" description="Helical" evidence="1">
    <location>
        <begin position="159"/>
        <end position="185"/>
    </location>
</feature>
<evidence type="ECO:0000313" key="2">
    <source>
        <dbReference type="EMBL" id="KAG7474763.1"/>
    </source>
</evidence>
<sequence length="225" mass="25320">MRFHSRLFYGIKERDCSLKQNGEEEESLSFLLSASGSSAYHHTFLSSKYYHCHLHSNITVVVGEPAEFRCGVPEDSPSLVFTYYSSHGNYSITCPNGHVEDIAQALYGKCDVKNGELLAVWTLQGTSFSDNDTRVVCQQPNNPDSLTAVLNVYDNGTAFATLIGCTIGAFFGILLVFALSYTMIWRSERCQRCFRGSEREDDMITIVSKDDTKTEEKARKKIEEF</sequence>
<name>A0AAV6PR30_SOLSE</name>
<proteinExistence type="predicted"/>
<reference evidence="2 3" key="1">
    <citation type="journal article" date="2021" name="Sci. Rep.">
        <title>Chromosome anchoring in Senegalese sole (Solea senegalensis) reveals sex-associated markers and genome rearrangements in flatfish.</title>
        <authorList>
            <person name="Guerrero-Cozar I."/>
            <person name="Gomez-Garrido J."/>
            <person name="Berbel C."/>
            <person name="Martinez-Blanch J.F."/>
            <person name="Alioto T."/>
            <person name="Claros M.G."/>
            <person name="Gagnaire P.A."/>
            <person name="Manchado M."/>
        </authorList>
    </citation>
    <scope>NUCLEOTIDE SEQUENCE [LARGE SCALE GENOMIC DNA]</scope>
    <source>
        <strain evidence="2">Sse05_10M</strain>
    </source>
</reference>
<dbReference type="EMBL" id="JAGKHQ010000021">
    <property type="protein sequence ID" value="KAG7474763.1"/>
    <property type="molecule type" value="Genomic_DNA"/>
</dbReference>
<keyword evidence="1" id="KW-0812">Transmembrane</keyword>
<organism evidence="2 3">
    <name type="scientific">Solea senegalensis</name>
    <name type="common">Senegalese sole</name>
    <dbReference type="NCBI Taxonomy" id="28829"/>
    <lineage>
        <taxon>Eukaryota</taxon>
        <taxon>Metazoa</taxon>
        <taxon>Chordata</taxon>
        <taxon>Craniata</taxon>
        <taxon>Vertebrata</taxon>
        <taxon>Euteleostomi</taxon>
        <taxon>Actinopterygii</taxon>
        <taxon>Neopterygii</taxon>
        <taxon>Teleostei</taxon>
        <taxon>Neoteleostei</taxon>
        <taxon>Acanthomorphata</taxon>
        <taxon>Carangaria</taxon>
        <taxon>Pleuronectiformes</taxon>
        <taxon>Pleuronectoidei</taxon>
        <taxon>Soleidae</taxon>
        <taxon>Solea</taxon>
    </lineage>
</organism>
<evidence type="ECO:0000313" key="3">
    <source>
        <dbReference type="Proteomes" id="UP000693946"/>
    </source>
</evidence>
<accession>A0AAV6PR30</accession>
<gene>
    <name evidence="2" type="ORF">JOB18_016370</name>
</gene>
<comment type="caution">
    <text evidence="2">The sequence shown here is derived from an EMBL/GenBank/DDBJ whole genome shotgun (WGS) entry which is preliminary data.</text>
</comment>
<keyword evidence="3" id="KW-1185">Reference proteome</keyword>
<evidence type="ECO:0000256" key="1">
    <source>
        <dbReference type="SAM" id="Phobius"/>
    </source>
</evidence>
<dbReference type="AlphaFoldDB" id="A0AAV6PR30"/>
<protein>
    <submittedName>
        <fullName evidence="2">Uncharacterized protein</fullName>
    </submittedName>
</protein>
<keyword evidence="1" id="KW-0472">Membrane</keyword>
<dbReference type="Proteomes" id="UP000693946">
    <property type="component" value="Linkage Group LG9"/>
</dbReference>
<keyword evidence="1" id="KW-1133">Transmembrane helix</keyword>